<evidence type="ECO:0000313" key="2">
    <source>
        <dbReference type="EMBL" id="BBZ27397.1"/>
    </source>
</evidence>
<keyword evidence="1" id="KW-0812">Transmembrane</keyword>
<protein>
    <submittedName>
        <fullName evidence="2">Uncharacterized protein</fullName>
    </submittedName>
</protein>
<accession>A0A7I7XE76</accession>
<sequence>MTVPHEHRVLAHLFDIRNIIGALLAIYGVVLTIAGFAPGILRDHADPAAAGNRSDLYIGTAANWWVGLIMLAAGVAFFAWALIRPLRVQAPAEPR</sequence>
<keyword evidence="1" id="KW-0472">Membrane</keyword>
<proteinExistence type="predicted"/>
<dbReference type="EMBL" id="AP022610">
    <property type="protein sequence ID" value="BBZ27397.1"/>
    <property type="molecule type" value="Genomic_DNA"/>
</dbReference>
<keyword evidence="3" id="KW-1185">Reference proteome</keyword>
<organism evidence="2 3">
    <name type="scientific">Mycolicibacterium madagascariense</name>
    <dbReference type="NCBI Taxonomy" id="212765"/>
    <lineage>
        <taxon>Bacteria</taxon>
        <taxon>Bacillati</taxon>
        <taxon>Actinomycetota</taxon>
        <taxon>Actinomycetes</taxon>
        <taxon>Mycobacteriales</taxon>
        <taxon>Mycobacteriaceae</taxon>
        <taxon>Mycolicibacterium</taxon>
    </lineage>
</organism>
<keyword evidence="1" id="KW-1133">Transmembrane helix</keyword>
<evidence type="ECO:0000256" key="1">
    <source>
        <dbReference type="SAM" id="Phobius"/>
    </source>
</evidence>
<reference evidence="2 3" key="1">
    <citation type="journal article" date="2019" name="Emerg. Microbes Infect.">
        <title>Comprehensive subspecies identification of 175 nontuberculous mycobacteria species based on 7547 genomic profiles.</title>
        <authorList>
            <person name="Matsumoto Y."/>
            <person name="Kinjo T."/>
            <person name="Motooka D."/>
            <person name="Nabeya D."/>
            <person name="Jung N."/>
            <person name="Uechi K."/>
            <person name="Horii T."/>
            <person name="Iida T."/>
            <person name="Fujita J."/>
            <person name="Nakamura S."/>
        </authorList>
    </citation>
    <scope>NUCLEOTIDE SEQUENCE [LARGE SCALE GENOMIC DNA]</scope>
    <source>
        <strain evidence="2 3">JCM 13574</strain>
    </source>
</reference>
<dbReference type="KEGG" id="mmag:MMAD_16920"/>
<dbReference type="RefSeq" id="WP_163735144.1">
    <property type="nucleotide sequence ID" value="NZ_AP022610.1"/>
</dbReference>
<name>A0A7I7XE76_9MYCO</name>
<feature type="transmembrane region" description="Helical" evidence="1">
    <location>
        <begin position="61"/>
        <end position="83"/>
    </location>
</feature>
<dbReference type="AlphaFoldDB" id="A0A7I7XE76"/>
<evidence type="ECO:0000313" key="3">
    <source>
        <dbReference type="Proteomes" id="UP000466517"/>
    </source>
</evidence>
<gene>
    <name evidence="2" type="ORF">MMAD_16920</name>
</gene>
<dbReference type="Proteomes" id="UP000466517">
    <property type="component" value="Chromosome"/>
</dbReference>
<feature type="transmembrane region" description="Helical" evidence="1">
    <location>
        <begin position="20"/>
        <end position="41"/>
    </location>
</feature>